<name>A0A6L2LME8_TANCI</name>
<organism evidence="2">
    <name type="scientific">Tanacetum cinerariifolium</name>
    <name type="common">Dalmatian daisy</name>
    <name type="synonym">Chrysanthemum cinerariifolium</name>
    <dbReference type="NCBI Taxonomy" id="118510"/>
    <lineage>
        <taxon>Eukaryota</taxon>
        <taxon>Viridiplantae</taxon>
        <taxon>Streptophyta</taxon>
        <taxon>Embryophyta</taxon>
        <taxon>Tracheophyta</taxon>
        <taxon>Spermatophyta</taxon>
        <taxon>Magnoliopsida</taxon>
        <taxon>eudicotyledons</taxon>
        <taxon>Gunneridae</taxon>
        <taxon>Pentapetalae</taxon>
        <taxon>asterids</taxon>
        <taxon>campanulids</taxon>
        <taxon>Asterales</taxon>
        <taxon>Asteraceae</taxon>
        <taxon>Asteroideae</taxon>
        <taxon>Anthemideae</taxon>
        <taxon>Anthemidinae</taxon>
        <taxon>Tanacetum</taxon>
    </lineage>
</organism>
<feature type="compositionally biased region" description="Basic and acidic residues" evidence="1">
    <location>
        <begin position="1"/>
        <end position="19"/>
    </location>
</feature>
<comment type="caution">
    <text evidence="2">The sequence shown here is derived from an EMBL/GenBank/DDBJ whole genome shotgun (WGS) entry which is preliminary data.</text>
</comment>
<sequence length="306" mass="35916">MVVVERHESPDPELNKEPTFDDVPEQSWFNEMVNVKKDPLAFDDVMGSIIDFSKFTKNCLKKDKITKAGLEGPAFKLLKGKHINYIELEYNFQQCYLALTNQLDWINLEGDRILRDLSKPQPCTVHQEYATSLTKPKAARYDLEGIEAIEFIQDEQTDLVTAFWFFIQRIVIEKRFKDVQLGMESYQTNLNIKIPQLRCVGLDIKEPYTMISLSEQGQQKFLIRADELYKLGDGTLKKVRDKIDYMLHNFELGYNNGMPKRAWTDKDKKFTASMLEKIKKTLLTRRIMRSLECLWVEEESRRTTDF</sequence>
<evidence type="ECO:0000256" key="1">
    <source>
        <dbReference type="SAM" id="MobiDB-lite"/>
    </source>
</evidence>
<dbReference type="EMBL" id="BKCJ010004651">
    <property type="protein sequence ID" value="GEU62310.1"/>
    <property type="molecule type" value="Genomic_DNA"/>
</dbReference>
<proteinExistence type="predicted"/>
<feature type="region of interest" description="Disordered" evidence="1">
    <location>
        <begin position="1"/>
        <end position="20"/>
    </location>
</feature>
<dbReference type="AlphaFoldDB" id="A0A6L2LME8"/>
<protein>
    <submittedName>
        <fullName evidence="2">Uncharacterized protein</fullName>
    </submittedName>
</protein>
<gene>
    <name evidence="2" type="ORF">Tci_034288</name>
</gene>
<evidence type="ECO:0000313" key="2">
    <source>
        <dbReference type="EMBL" id="GEU62310.1"/>
    </source>
</evidence>
<accession>A0A6L2LME8</accession>
<reference evidence="2" key="1">
    <citation type="journal article" date="2019" name="Sci. Rep.">
        <title>Draft genome of Tanacetum cinerariifolium, the natural source of mosquito coil.</title>
        <authorList>
            <person name="Yamashiro T."/>
            <person name="Shiraishi A."/>
            <person name="Satake H."/>
            <person name="Nakayama K."/>
        </authorList>
    </citation>
    <scope>NUCLEOTIDE SEQUENCE</scope>
</reference>